<dbReference type="Gene3D" id="3.40.50.1980">
    <property type="entry name" value="Nitrogenase molybdenum iron protein domain"/>
    <property type="match status" value="2"/>
</dbReference>
<dbReference type="Proteomes" id="UP000277236">
    <property type="component" value="Unassembled WGS sequence"/>
</dbReference>
<dbReference type="SUPFAM" id="SSF53807">
    <property type="entry name" value="Helical backbone' metal receptor"/>
    <property type="match status" value="1"/>
</dbReference>
<organism evidence="3 4">
    <name type="scientific">Pseudomonas cichorii</name>
    <dbReference type="NCBI Taxonomy" id="36746"/>
    <lineage>
        <taxon>Bacteria</taxon>
        <taxon>Pseudomonadati</taxon>
        <taxon>Pseudomonadota</taxon>
        <taxon>Gammaproteobacteria</taxon>
        <taxon>Pseudomonadales</taxon>
        <taxon>Pseudomonadaceae</taxon>
        <taxon>Pseudomonas</taxon>
    </lineage>
</organism>
<feature type="signal peptide" evidence="1">
    <location>
        <begin position="1"/>
        <end position="33"/>
    </location>
</feature>
<evidence type="ECO:0000313" key="4">
    <source>
        <dbReference type="Proteomes" id="UP000277236"/>
    </source>
</evidence>
<sequence>MIRASLKEMFMRFFNSGVSMALLGIFFSHLAHAAQPSSSDTPQRWVSAGGALTEWVVALGGQSRLVGVDSTSQYPQALRSLPSIGYQRQLSSEGILSLRPDVLVGTEEMGPPPVLEQLRAAKVRVEALPADADLATLKSNLQRLGVLLGAQEQADRLIESYQQQMDNQQKWIAQAQKDGATPGVLLLVGHGGGKPMVAGKGTAGDWLIRQAGGRNLATHDGYKVFSVEAMAGLAPQVLVVADRTLRGEAARKALFKENLALAATPAARDDRLFDLDPTLLVGGLGPRLPESLQALSQALYPAAKPLSAAVRSAP</sequence>
<dbReference type="InterPro" id="IPR002491">
    <property type="entry name" value="ABC_transptr_periplasmic_BD"/>
</dbReference>
<feature type="chain" id="PRO_5018172951" evidence="1">
    <location>
        <begin position="34"/>
        <end position="314"/>
    </location>
</feature>
<evidence type="ECO:0000256" key="1">
    <source>
        <dbReference type="SAM" id="SignalP"/>
    </source>
</evidence>
<evidence type="ECO:0000313" key="3">
    <source>
        <dbReference type="EMBL" id="RMQ44143.1"/>
    </source>
</evidence>
<protein>
    <submittedName>
        <fullName evidence="3">Putative hemin transporter substrate-binding protein</fullName>
    </submittedName>
</protein>
<evidence type="ECO:0000259" key="2">
    <source>
        <dbReference type="PROSITE" id="PS50983"/>
    </source>
</evidence>
<accession>A0A3M4LRP5</accession>
<dbReference type="PANTHER" id="PTHR30535:SF4">
    <property type="entry name" value="HEMIN-BINDING PERIPLASMIC PROTEIN HMUT"/>
    <property type="match status" value="1"/>
</dbReference>
<dbReference type="PROSITE" id="PS50983">
    <property type="entry name" value="FE_B12_PBP"/>
    <property type="match status" value="1"/>
</dbReference>
<dbReference type="AlphaFoldDB" id="A0A3M4LRP5"/>
<dbReference type="Pfam" id="PF01497">
    <property type="entry name" value="Peripla_BP_2"/>
    <property type="match status" value="1"/>
</dbReference>
<dbReference type="PANTHER" id="PTHR30535">
    <property type="entry name" value="VITAMIN B12-BINDING PROTEIN"/>
    <property type="match status" value="1"/>
</dbReference>
<feature type="domain" description="Fe/B12 periplasmic-binding" evidence="2">
    <location>
        <begin position="44"/>
        <end position="303"/>
    </location>
</feature>
<comment type="caution">
    <text evidence="3">The sequence shown here is derived from an EMBL/GenBank/DDBJ whole genome shotgun (WGS) entry which is preliminary data.</text>
</comment>
<gene>
    <name evidence="3" type="ORF">ALQ04_00433</name>
</gene>
<proteinExistence type="predicted"/>
<dbReference type="InterPro" id="IPR050902">
    <property type="entry name" value="ABC_Transporter_SBP"/>
</dbReference>
<keyword evidence="1" id="KW-0732">Signal</keyword>
<reference evidence="3 4" key="1">
    <citation type="submission" date="2018-08" db="EMBL/GenBank/DDBJ databases">
        <title>Recombination of ecologically and evolutionarily significant loci maintains genetic cohesion in the Pseudomonas syringae species complex.</title>
        <authorList>
            <person name="Dillon M."/>
            <person name="Thakur S."/>
            <person name="Almeida R.N.D."/>
            <person name="Weir B.S."/>
            <person name="Guttman D.S."/>
        </authorList>
    </citation>
    <scope>NUCLEOTIDE SEQUENCE [LARGE SCALE GENOMIC DNA]</scope>
    <source>
        <strain evidence="3 4">ICMP 3353</strain>
    </source>
</reference>
<dbReference type="EMBL" id="RBRE01000061">
    <property type="protein sequence ID" value="RMQ44143.1"/>
    <property type="molecule type" value="Genomic_DNA"/>
</dbReference>
<name>A0A3M4LRP5_PSECI</name>